<evidence type="ECO:0000313" key="2">
    <source>
        <dbReference type="EMBL" id="MCH79518.1"/>
    </source>
</evidence>
<dbReference type="EMBL" id="LXQA010000162">
    <property type="protein sequence ID" value="MCH79518.1"/>
    <property type="molecule type" value="Genomic_DNA"/>
</dbReference>
<dbReference type="Proteomes" id="UP000265520">
    <property type="component" value="Unassembled WGS sequence"/>
</dbReference>
<name>A0A392LX65_9FABA</name>
<dbReference type="InterPro" id="IPR039904">
    <property type="entry name" value="TRANK1"/>
</dbReference>
<proteinExistence type="predicted"/>
<gene>
    <name evidence="2" type="ORF">A2U01_0000268</name>
</gene>
<feature type="region of interest" description="Disordered" evidence="1">
    <location>
        <begin position="757"/>
        <end position="786"/>
    </location>
</feature>
<accession>A0A392LX65</accession>
<dbReference type="PANTHER" id="PTHR21529">
    <property type="entry name" value="MAMMARY TURMOR VIRUS RECEPTOR HOMOLOG 1, 2 MTVR1, 2"/>
    <property type="match status" value="1"/>
</dbReference>
<protein>
    <submittedName>
        <fullName evidence="2">Uncharacterized protein</fullName>
    </submittedName>
</protein>
<evidence type="ECO:0000256" key="1">
    <source>
        <dbReference type="SAM" id="MobiDB-lite"/>
    </source>
</evidence>
<keyword evidence="3" id="KW-1185">Reference proteome</keyword>
<feature type="compositionally biased region" description="Basic residues" evidence="1">
    <location>
        <begin position="771"/>
        <end position="786"/>
    </location>
</feature>
<evidence type="ECO:0000313" key="3">
    <source>
        <dbReference type="Proteomes" id="UP000265520"/>
    </source>
</evidence>
<reference evidence="2 3" key="1">
    <citation type="journal article" date="2018" name="Front. Plant Sci.">
        <title>Red Clover (Trifolium pratense) and Zigzag Clover (T. medium) - A Picture of Genomic Similarities and Differences.</title>
        <authorList>
            <person name="Dluhosova J."/>
            <person name="Istvanek J."/>
            <person name="Nedelnik J."/>
            <person name="Repkova J."/>
        </authorList>
    </citation>
    <scope>NUCLEOTIDE SEQUENCE [LARGE SCALE GENOMIC DNA]</scope>
    <source>
        <strain evidence="3">cv. 10/8</strain>
        <tissue evidence="2">Leaf</tissue>
    </source>
</reference>
<dbReference type="PANTHER" id="PTHR21529:SF4">
    <property type="entry name" value="TPR AND ANKYRIN REPEAT-CONTAINING PROTEIN 1"/>
    <property type="match status" value="1"/>
</dbReference>
<sequence length="786" mass="90308">MFSYILANSLWRGGSKAWPLKQFTQKAELLGRALIFAKEVSSNFYELASTEAEILSTKHDSNFELMNQLQSSRIHGSIRGEMLCLWKLLDSHVLLNSSKYVWQENMFDVSVEGMIMKNQFSVETLFYCWTGWKDTIVHMVESLSNLNTQDLHQHNSYVKFALNYFGVQKRIYNLNDIYLLLIPDASWVMKLGDRSIKKNGKIVSVDVQPLVSYAQIYWRTILLHASLDHFHTLEKLYRFSVNKDFSEFCQVQSLLHVYEVSKFLLKSKCFSHCHIDLKALESYYRETIECLSRHAVPLDWKKSLAKEMVYQRVTESWQDIMKEFISANTKRKDPLTYGQIGRAVAMILGTANVKDDLLVQVMTRFEDNESWKDFIQSIQLYSGDESRSKAVLEMHPTFKLYLAMQYTFSVNWRHEVDFISPSCFMYLVERLLLLTSCWKGFMCATKSSFTEWLICQDENSLLNLNFISDELDIAHDFLANFLGEFVCDQHKSCIEKSKLDVKNYFPSLFLRLVVSTCLLHLGSGSDKYIKLLHNLLGKRNITAHLPLKFCNVLRKGKEHMGLEVFAEAFKVIGNPLVIAKLRNNSSEIVCSDAVFVDLTIYQKRELILEKLFPIRVDTAGEETTTEAFDAMSKEFSSLLINMPMDAIFWKWLQNLGSASANVSCCASMTIKGCLEAHIIVLNALIQNPAEMENKNDMEVLVSLFEDIMQLRDAMNRSCCGINEKDTLIALSKKILSRRSKVVRLLYQSNAWKESKYDMSNKSQGAVNSGHGKAKGKKNKGGKKGKK</sequence>
<comment type="caution">
    <text evidence="2">The sequence shown here is derived from an EMBL/GenBank/DDBJ whole genome shotgun (WGS) entry which is preliminary data.</text>
</comment>
<dbReference type="AlphaFoldDB" id="A0A392LX65"/>
<organism evidence="2 3">
    <name type="scientific">Trifolium medium</name>
    <dbReference type="NCBI Taxonomy" id="97028"/>
    <lineage>
        <taxon>Eukaryota</taxon>
        <taxon>Viridiplantae</taxon>
        <taxon>Streptophyta</taxon>
        <taxon>Embryophyta</taxon>
        <taxon>Tracheophyta</taxon>
        <taxon>Spermatophyta</taxon>
        <taxon>Magnoliopsida</taxon>
        <taxon>eudicotyledons</taxon>
        <taxon>Gunneridae</taxon>
        <taxon>Pentapetalae</taxon>
        <taxon>rosids</taxon>
        <taxon>fabids</taxon>
        <taxon>Fabales</taxon>
        <taxon>Fabaceae</taxon>
        <taxon>Papilionoideae</taxon>
        <taxon>50 kb inversion clade</taxon>
        <taxon>NPAAA clade</taxon>
        <taxon>Hologalegina</taxon>
        <taxon>IRL clade</taxon>
        <taxon>Trifolieae</taxon>
        <taxon>Trifolium</taxon>
    </lineage>
</organism>